<dbReference type="Proteomes" id="UP000265926">
    <property type="component" value="Unassembled WGS sequence"/>
</dbReference>
<dbReference type="SUPFAM" id="SSF88946">
    <property type="entry name" value="Sigma2 domain of RNA polymerase sigma factors"/>
    <property type="match status" value="1"/>
</dbReference>
<evidence type="ECO:0000313" key="9">
    <source>
        <dbReference type="Proteomes" id="UP000265926"/>
    </source>
</evidence>
<evidence type="ECO:0000259" key="7">
    <source>
        <dbReference type="Pfam" id="PF08281"/>
    </source>
</evidence>
<evidence type="ECO:0000256" key="3">
    <source>
        <dbReference type="ARBA" id="ARBA00023082"/>
    </source>
</evidence>
<feature type="domain" description="RNA polymerase sigma factor 70 region 4 type 2" evidence="7">
    <location>
        <begin position="103"/>
        <end position="153"/>
    </location>
</feature>
<evidence type="ECO:0000313" key="8">
    <source>
        <dbReference type="EMBL" id="RIJ48310.1"/>
    </source>
</evidence>
<keyword evidence="5" id="KW-0804">Transcription</keyword>
<comment type="similarity">
    <text evidence="1">Belongs to the sigma-70 factor family. ECF subfamily.</text>
</comment>
<dbReference type="AlphaFoldDB" id="A0A399SW72"/>
<keyword evidence="9" id="KW-1185">Reference proteome</keyword>
<dbReference type="InterPro" id="IPR007627">
    <property type="entry name" value="RNA_pol_sigma70_r2"/>
</dbReference>
<dbReference type="GO" id="GO:0003677">
    <property type="term" value="F:DNA binding"/>
    <property type="evidence" value="ECO:0007669"/>
    <property type="project" value="UniProtKB-KW"/>
</dbReference>
<dbReference type="Gene3D" id="1.10.1740.10">
    <property type="match status" value="1"/>
</dbReference>
<gene>
    <name evidence="8" type="ORF">D1614_11310</name>
</gene>
<protein>
    <submittedName>
        <fullName evidence="8">RNA polymerase sigma factor</fullName>
    </submittedName>
</protein>
<evidence type="ECO:0000259" key="6">
    <source>
        <dbReference type="Pfam" id="PF04542"/>
    </source>
</evidence>
<keyword evidence="3" id="KW-0731">Sigma factor</keyword>
<evidence type="ECO:0000256" key="4">
    <source>
        <dbReference type="ARBA" id="ARBA00023125"/>
    </source>
</evidence>
<dbReference type="NCBIfam" id="TIGR02937">
    <property type="entry name" value="sigma70-ECF"/>
    <property type="match status" value="1"/>
</dbReference>
<dbReference type="CDD" id="cd06171">
    <property type="entry name" value="Sigma70_r4"/>
    <property type="match status" value="1"/>
</dbReference>
<comment type="caution">
    <text evidence="8">The sequence shown here is derived from an EMBL/GenBank/DDBJ whole genome shotgun (WGS) entry which is preliminary data.</text>
</comment>
<dbReference type="Pfam" id="PF08281">
    <property type="entry name" value="Sigma70_r4_2"/>
    <property type="match status" value="1"/>
</dbReference>
<reference evidence="8 9" key="1">
    <citation type="submission" date="2018-08" db="EMBL/GenBank/DDBJ databases">
        <title>Pallidiluteibacterium maritimus gen. nov., sp. nov., isolated from coastal sediment.</title>
        <authorList>
            <person name="Zhou L.Y."/>
        </authorList>
    </citation>
    <scope>NUCLEOTIDE SEQUENCE [LARGE SCALE GENOMIC DNA]</scope>
    <source>
        <strain evidence="8 9">XSD2</strain>
    </source>
</reference>
<name>A0A399SW72_9BACT</name>
<dbReference type="Gene3D" id="1.10.10.10">
    <property type="entry name" value="Winged helix-like DNA-binding domain superfamily/Winged helix DNA-binding domain"/>
    <property type="match status" value="1"/>
</dbReference>
<dbReference type="EMBL" id="QWGR01000005">
    <property type="protein sequence ID" value="RIJ48310.1"/>
    <property type="molecule type" value="Genomic_DNA"/>
</dbReference>
<dbReference type="GO" id="GO:0016987">
    <property type="term" value="F:sigma factor activity"/>
    <property type="evidence" value="ECO:0007669"/>
    <property type="project" value="UniProtKB-KW"/>
</dbReference>
<dbReference type="OrthoDB" id="795989at2"/>
<feature type="domain" description="RNA polymerase sigma-70 region 2" evidence="6">
    <location>
        <begin position="14"/>
        <end position="75"/>
    </location>
</feature>
<dbReference type="GO" id="GO:0006352">
    <property type="term" value="P:DNA-templated transcription initiation"/>
    <property type="evidence" value="ECO:0007669"/>
    <property type="project" value="InterPro"/>
</dbReference>
<proteinExistence type="inferred from homology"/>
<keyword evidence="4" id="KW-0238">DNA-binding</keyword>
<dbReference type="SUPFAM" id="SSF88659">
    <property type="entry name" value="Sigma3 and sigma4 domains of RNA polymerase sigma factors"/>
    <property type="match status" value="1"/>
</dbReference>
<evidence type="ECO:0000256" key="5">
    <source>
        <dbReference type="ARBA" id="ARBA00023163"/>
    </source>
</evidence>
<dbReference type="InterPro" id="IPR014284">
    <property type="entry name" value="RNA_pol_sigma-70_dom"/>
</dbReference>
<dbReference type="InterPro" id="IPR013324">
    <property type="entry name" value="RNA_pol_sigma_r3/r4-like"/>
</dbReference>
<evidence type="ECO:0000256" key="2">
    <source>
        <dbReference type="ARBA" id="ARBA00023015"/>
    </source>
</evidence>
<dbReference type="InterPro" id="IPR036388">
    <property type="entry name" value="WH-like_DNA-bd_sf"/>
</dbReference>
<organism evidence="8 9">
    <name type="scientific">Maribellus luteus</name>
    <dbReference type="NCBI Taxonomy" id="2305463"/>
    <lineage>
        <taxon>Bacteria</taxon>
        <taxon>Pseudomonadati</taxon>
        <taxon>Bacteroidota</taxon>
        <taxon>Bacteroidia</taxon>
        <taxon>Marinilabiliales</taxon>
        <taxon>Prolixibacteraceae</taxon>
        <taxon>Maribellus</taxon>
    </lineage>
</organism>
<dbReference type="PANTHER" id="PTHR43133">
    <property type="entry name" value="RNA POLYMERASE ECF-TYPE SIGMA FACTO"/>
    <property type="match status" value="1"/>
</dbReference>
<dbReference type="InterPro" id="IPR013249">
    <property type="entry name" value="RNA_pol_sigma70_r4_t2"/>
</dbReference>
<evidence type="ECO:0000256" key="1">
    <source>
        <dbReference type="ARBA" id="ARBA00010641"/>
    </source>
</evidence>
<dbReference type="Pfam" id="PF04542">
    <property type="entry name" value="Sigma70_r2"/>
    <property type="match status" value="1"/>
</dbReference>
<sequence>MTKSEFEQVILQQKDKLYRFAFSILKNSDDAQDAVQEVVLKLWKNKHLLDRAKNLESYCLNAVKNHCFDVLRKQKQQQNYEQNVWVNATTEPEIEQLDLVEKLKQELYRLPDQQRLAVSLRDIEGFDYSEISEILEQSVETIRVNVSRGRKKLVELFKEELKDAYQ</sequence>
<keyword evidence="2" id="KW-0805">Transcription regulation</keyword>
<dbReference type="RefSeq" id="WP_119438042.1">
    <property type="nucleotide sequence ID" value="NZ_QWGR01000005.1"/>
</dbReference>
<dbReference type="PANTHER" id="PTHR43133:SF8">
    <property type="entry name" value="RNA POLYMERASE SIGMA FACTOR HI_1459-RELATED"/>
    <property type="match status" value="1"/>
</dbReference>
<dbReference type="InterPro" id="IPR039425">
    <property type="entry name" value="RNA_pol_sigma-70-like"/>
</dbReference>
<accession>A0A399SW72</accession>
<dbReference type="InterPro" id="IPR013325">
    <property type="entry name" value="RNA_pol_sigma_r2"/>
</dbReference>